<feature type="compositionally biased region" description="Basic and acidic residues" evidence="1">
    <location>
        <begin position="603"/>
        <end position="615"/>
    </location>
</feature>
<evidence type="ECO:0000313" key="3">
    <source>
        <dbReference type="Proteomes" id="UP000199400"/>
    </source>
</evidence>
<feature type="compositionally biased region" description="Basic and acidic residues" evidence="1">
    <location>
        <begin position="622"/>
        <end position="638"/>
    </location>
</feature>
<gene>
    <name evidence="2" type="ORF">SAMN02745121_08446</name>
</gene>
<evidence type="ECO:0000313" key="2">
    <source>
        <dbReference type="EMBL" id="SFF37264.1"/>
    </source>
</evidence>
<dbReference type="Proteomes" id="UP000199400">
    <property type="component" value="Unassembled WGS sequence"/>
</dbReference>
<name>A0A1I2I522_9BACT</name>
<protein>
    <submittedName>
        <fullName evidence="2">Uncharacterized protein</fullName>
    </submittedName>
</protein>
<feature type="region of interest" description="Disordered" evidence="1">
    <location>
        <begin position="601"/>
        <end position="711"/>
    </location>
</feature>
<feature type="compositionally biased region" description="Polar residues" evidence="1">
    <location>
        <begin position="401"/>
        <end position="414"/>
    </location>
</feature>
<organism evidence="2 3">
    <name type="scientific">Nannocystis exedens</name>
    <dbReference type="NCBI Taxonomy" id="54"/>
    <lineage>
        <taxon>Bacteria</taxon>
        <taxon>Pseudomonadati</taxon>
        <taxon>Myxococcota</taxon>
        <taxon>Polyangia</taxon>
        <taxon>Nannocystales</taxon>
        <taxon>Nannocystaceae</taxon>
        <taxon>Nannocystis</taxon>
    </lineage>
</organism>
<sequence>MTWGAAVLAFAARGTVGEAAESDDWLIDQAVAEYEAYCAGELRPSVKVREFPDGELQFCGRLEDRSRWTIAYVHAADRAVTPLAVGDFEHVFAAFTRLDRAEARFEDPRLFPPPSVRVGGARHRFQAVQGCLLVGVARLDRAAVLLCALGDRIAVVYLEGRSRVVLDVKPPLGLREVDVDRMLGFHRPRGACANERRGVGGVAREPPPEIGVAPTPAVQAHHIRIVRGLPVEVGSGPSISEVLRGCFEDIERRVRAQKKPGKKLRGRTKLCKVLGVLLRLALLGCGDLVGLTGEIIAEIRMHVPEFEITAEAFADVLNLMRAAKTCLVERHARERIWRINLVKLADPRSALHLQLCKETTGGVRVHEVAANHRPASGESGPIGGLGSRERAKVERHATVSLRASDSQETTSAQATGHAASMSQIAAVGFDIHAARGAGAGSSGLKDSQPHAAVTVARHLIADWHVNAKIAGILNQLADASPMVLIAAMLAVAQVRQEAEEAWSVERAAWEAERRALTVQLEAAAKRLARGEKAEIGVRCESASACSHGDGGNVVADPRANAVLPNHPFAIDELSLRRTSAAGAATTSSSKEVVGLEQIVADDEAGHESPGKRTVAEDQAWTPREERPSDDHSLRKPTLDDSAAEDPPSTAAARRWLRLSHAAAGARTGSSDFMSDYTGPASPSCLASAGSLGPRGPPTRGWRRPAVRGRQR</sequence>
<feature type="region of interest" description="Disordered" evidence="1">
    <location>
        <begin position="398"/>
        <end position="417"/>
    </location>
</feature>
<accession>A0A1I2I522</accession>
<evidence type="ECO:0000256" key="1">
    <source>
        <dbReference type="SAM" id="MobiDB-lite"/>
    </source>
</evidence>
<proteinExistence type="predicted"/>
<dbReference type="AlphaFoldDB" id="A0A1I2I522"/>
<feature type="compositionally biased region" description="Basic residues" evidence="1">
    <location>
        <begin position="700"/>
        <end position="711"/>
    </location>
</feature>
<keyword evidence="3" id="KW-1185">Reference proteome</keyword>
<dbReference type="EMBL" id="FOMX01000055">
    <property type="protein sequence ID" value="SFF37264.1"/>
    <property type="molecule type" value="Genomic_DNA"/>
</dbReference>
<reference evidence="3" key="1">
    <citation type="submission" date="2016-10" db="EMBL/GenBank/DDBJ databases">
        <authorList>
            <person name="Varghese N."/>
            <person name="Submissions S."/>
        </authorList>
    </citation>
    <scope>NUCLEOTIDE SEQUENCE [LARGE SCALE GENOMIC DNA]</scope>
    <source>
        <strain evidence="3">ATCC 25963</strain>
    </source>
</reference>
<feature type="region of interest" description="Disordered" evidence="1">
    <location>
        <begin position="370"/>
        <end position="389"/>
    </location>
</feature>